<gene>
    <name evidence="2" type="ORF">BO71DRAFT_399136</name>
</gene>
<feature type="region of interest" description="Disordered" evidence="1">
    <location>
        <begin position="78"/>
        <end position="103"/>
    </location>
</feature>
<feature type="compositionally biased region" description="Low complexity" evidence="1">
    <location>
        <begin position="360"/>
        <end position="369"/>
    </location>
</feature>
<organism evidence="2 3">
    <name type="scientific">Aspergillus ellipticus CBS 707.79</name>
    <dbReference type="NCBI Taxonomy" id="1448320"/>
    <lineage>
        <taxon>Eukaryota</taxon>
        <taxon>Fungi</taxon>
        <taxon>Dikarya</taxon>
        <taxon>Ascomycota</taxon>
        <taxon>Pezizomycotina</taxon>
        <taxon>Eurotiomycetes</taxon>
        <taxon>Eurotiomycetidae</taxon>
        <taxon>Eurotiales</taxon>
        <taxon>Aspergillaceae</taxon>
        <taxon>Aspergillus</taxon>
        <taxon>Aspergillus subgen. Circumdati</taxon>
    </lineage>
</organism>
<feature type="compositionally biased region" description="Low complexity" evidence="1">
    <location>
        <begin position="31"/>
        <end position="43"/>
    </location>
</feature>
<name>A0A319D9K2_9EURO</name>
<dbReference type="VEuPathDB" id="FungiDB:BO71DRAFT_399136"/>
<accession>A0A319D9K2</accession>
<protein>
    <submittedName>
        <fullName evidence="2">Uncharacterized protein</fullName>
    </submittedName>
</protein>
<dbReference type="Proteomes" id="UP000247810">
    <property type="component" value="Unassembled WGS sequence"/>
</dbReference>
<proteinExistence type="predicted"/>
<feature type="region of interest" description="Disordered" evidence="1">
    <location>
        <begin position="1"/>
        <end position="43"/>
    </location>
</feature>
<dbReference type="OrthoDB" id="4186247at2759"/>
<evidence type="ECO:0000313" key="2">
    <source>
        <dbReference type="EMBL" id="PYH94085.1"/>
    </source>
</evidence>
<evidence type="ECO:0000256" key="1">
    <source>
        <dbReference type="SAM" id="MobiDB-lite"/>
    </source>
</evidence>
<feature type="compositionally biased region" description="Acidic residues" evidence="1">
    <location>
        <begin position="334"/>
        <end position="359"/>
    </location>
</feature>
<feature type="region of interest" description="Disordered" evidence="1">
    <location>
        <begin position="334"/>
        <end position="369"/>
    </location>
</feature>
<feature type="compositionally biased region" description="Polar residues" evidence="1">
    <location>
        <begin position="86"/>
        <end position="95"/>
    </location>
</feature>
<dbReference type="AlphaFoldDB" id="A0A319D9K2"/>
<evidence type="ECO:0000313" key="3">
    <source>
        <dbReference type="Proteomes" id="UP000247810"/>
    </source>
</evidence>
<dbReference type="EMBL" id="KZ825879">
    <property type="protein sequence ID" value="PYH94085.1"/>
    <property type="molecule type" value="Genomic_DNA"/>
</dbReference>
<reference evidence="2 3" key="1">
    <citation type="submission" date="2018-02" db="EMBL/GenBank/DDBJ databases">
        <title>The genomes of Aspergillus section Nigri reveals drivers in fungal speciation.</title>
        <authorList>
            <consortium name="DOE Joint Genome Institute"/>
            <person name="Vesth T.C."/>
            <person name="Nybo J."/>
            <person name="Theobald S."/>
            <person name="Brandl J."/>
            <person name="Frisvad J.C."/>
            <person name="Nielsen K.F."/>
            <person name="Lyhne E.K."/>
            <person name="Kogle M.E."/>
            <person name="Kuo A."/>
            <person name="Riley R."/>
            <person name="Clum A."/>
            <person name="Nolan M."/>
            <person name="Lipzen A."/>
            <person name="Salamov A."/>
            <person name="Henrissat B."/>
            <person name="Wiebenga A."/>
            <person name="De vries R.P."/>
            <person name="Grigoriev I.V."/>
            <person name="Mortensen U.H."/>
            <person name="Andersen M.R."/>
            <person name="Baker S.E."/>
        </authorList>
    </citation>
    <scope>NUCLEOTIDE SEQUENCE [LARGE SCALE GENOMIC DNA]</scope>
    <source>
        <strain evidence="2 3">CBS 707.79</strain>
    </source>
</reference>
<keyword evidence="3" id="KW-1185">Reference proteome</keyword>
<sequence length="369" mass="39935">MADSAQHVAPRRPSSPRGPLASDNESGHAHAPLSSDTSSAGSSSFYSAQSYIFEDDSEARAAEQACLQALAEHLSIRTPTPPEVSRWSSDSSDYNESPAAPAPVRMARPARFMSMAEPEPERKFPIATTTFVGNPRPRVGHPTQLSCVVFVSSWPEGYLPENCHTRTQKSIMCNAVIRFHEECLIQVAEWSCVACSEPTPAEAFVHRPILFTRTGLDGLEDGPRRGLIMRFGQLTRSRWNYPDMNATLGGAAEGQAFEVAVPICGKNACDETARLMANELINSIIPSVPRLRMKMLDIEIAVPTQRVGAIEGTWEPESADVLVLKLAPDCVPLEAEEVAETDQDDDAAEQADEGEETEGEASAAAAPEA</sequence>